<organism evidence="2 3">
    <name type="scientific">Monosiga brevicollis</name>
    <name type="common">Choanoflagellate</name>
    <dbReference type="NCBI Taxonomy" id="81824"/>
    <lineage>
        <taxon>Eukaryota</taxon>
        <taxon>Choanoflagellata</taxon>
        <taxon>Craspedida</taxon>
        <taxon>Salpingoecidae</taxon>
        <taxon>Monosiga</taxon>
    </lineage>
</organism>
<feature type="transmembrane region" description="Helical" evidence="1">
    <location>
        <begin position="213"/>
        <end position="235"/>
    </location>
</feature>
<dbReference type="AlphaFoldDB" id="A9VBI0"/>
<dbReference type="KEGG" id="mbr:MONBRDRAFT_12194"/>
<dbReference type="GeneID" id="5895379"/>
<reference evidence="2 3" key="1">
    <citation type="journal article" date="2008" name="Nature">
        <title>The genome of the choanoflagellate Monosiga brevicollis and the origin of metazoans.</title>
        <authorList>
            <consortium name="JGI Sequencing"/>
            <person name="King N."/>
            <person name="Westbrook M.J."/>
            <person name="Young S.L."/>
            <person name="Kuo A."/>
            <person name="Abedin M."/>
            <person name="Chapman J."/>
            <person name="Fairclough S."/>
            <person name="Hellsten U."/>
            <person name="Isogai Y."/>
            <person name="Letunic I."/>
            <person name="Marr M."/>
            <person name="Pincus D."/>
            <person name="Putnam N."/>
            <person name="Rokas A."/>
            <person name="Wright K.J."/>
            <person name="Zuzow R."/>
            <person name="Dirks W."/>
            <person name="Good M."/>
            <person name="Goodstein D."/>
            <person name="Lemons D."/>
            <person name="Li W."/>
            <person name="Lyons J.B."/>
            <person name="Morris A."/>
            <person name="Nichols S."/>
            <person name="Richter D.J."/>
            <person name="Salamov A."/>
            <person name="Bork P."/>
            <person name="Lim W.A."/>
            <person name="Manning G."/>
            <person name="Miller W.T."/>
            <person name="McGinnis W."/>
            <person name="Shapiro H."/>
            <person name="Tjian R."/>
            <person name="Grigoriev I.V."/>
            <person name="Rokhsar D."/>
        </authorList>
    </citation>
    <scope>NUCLEOTIDE SEQUENCE [LARGE SCALE GENOMIC DNA]</scope>
    <source>
        <strain evidence="3">MX1 / ATCC 50154</strain>
    </source>
</reference>
<keyword evidence="1" id="KW-0812">Transmembrane</keyword>
<protein>
    <recommendedName>
        <fullName evidence="4">DUF1295 domain-containing protein</fullName>
    </recommendedName>
</protein>
<gene>
    <name evidence="2" type="ORF">MONBRDRAFT_12194</name>
</gene>
<dbReference type="RefSeq" id="XP_001750069.1">
    <property type="nucleotide sequence ID" value="XM_001750017.1"/>
</dbReference>
<dbReference type="EMBL" id="CH991577">
    <property type="protein sequence ID" value="EDQ85065.1"/>
    <property type="molecule type" value="Genomic_DNA"/>
</dbReference>
<dbReference type="InterPro" id="IPR010721">
    <property type="entry name" value="UstE-like"/>
</dbReference>
<feature type="transmembrane region" description="Helical" evidence="1">
    <location>
        <begin position="164"/>
        <end position="184"/>
    </location>
</feature>
<keyword evidence="3" id="KW-1185">Reference proteome</keyword>
<dbReference type="InParanoid" id="A9VBI0"/>
<dbReference type="OMA" id="QIMFLAY"/>
<proteinExistence type="predicted"/>
<dbReference type="PANTHER" id="PTHR32251:SF23">
    <property type="entry name" value="3-OXO-5-ALPHA-STEROID 4-DEHYDROGENASE (DUF1295)"/>
    <property type="match status" value="1"/>
</dbReference>
<accession>A9VBI0</accession>
<name>A9VBI0_MONBE</name>
<evidence type="ECO:0000256" key="1">
    <source>
        <dbReference type="SAM" id="Phobius"/>
    </source>
</evidence>
<feature type="transmembrane region" description="Helical" evidence="1">
    <location>
        <begin position="20"/>
        <end position="41"/>
    </location>
</feature>
<dbReference type="Gene3D" id="1.20.120.1630">
    <property type="match status" value="1"/>
</dbReference>
<feature type="transmembrane region" description="Helical" evidence="1">
    <location>
        <begin position="53"/>
        <end position="71"/>
    </location>
</feature>
<dbReference type="Pfam" id="PF06966">
    <property type="entry name" value="DUF1295"/>
    <property type="match status" value="2"/>
</dbReference>
<sequence>MTGAEGGAGSAPVSSYASSMGRIVLAYLSAIGAAAAVVVGINNGHPANDDVSVLGRGLLAFAVSTFVIFLWSVTHGNTSFFDAYWSVAPPLVATYWAIQGAIDGRQPDAVRLGLFFVPMIVWAIRLTVNWAWGFPGLHHEDWRYVDMKRQMQGTLESPPRWRQIFYWICGSLLALHTFPAVEIALGTIPDFGEALFWWGLFLMGITADDASRYWWTAAGALAITLMLFFASIPMMEQRQLARRPQTYRAYMRVTPSRLVPWFPRSAEEARPLNDRE</sequence>
<dbReference type="PANTHER" id="PTHR32251">
    <property type="entry name" value="3-OXO-5-ALPHA-STEROID 4-DEHYDROGENASE"/>
    <property type="match status" value="1"/>
</dbReference>
<evidence type="ECO:0000313" key="3">
    <source>
        <dbReference type="Proteomes" id="UP000001357"/>
    </source>
</evidence>
<keyword evidence="1" id="KW-0472">Membrane</keyword>
<dbReference type="Proteomes" id="UP000001357">
    <property type="component" value="Unassembled WGS sequence"/>
</dbReference>
<keyword evidence="1" id="KW-1133">Transmembrane helix</keyword>
<feature type="transmembrane region" description="Helical" evidence="1">
    <location>
        <begin position="114"/>
        <end position="132"/>
    </location>
</feature>
<evidence type="ECO:0008006" key="4">
    <source>
        <dbReference type="Google" id="ProtNLM"/>
    </source>
</evidence>
<evidence type="ECO:0000313" key="2">
    <source>
        <dbReference type="EMBL" id="EDQ85065.1"/>
    </source>
</evidence>